<keyword evidence="2" id="KW-1185">Reference proteome</keyword>
<gene>
    <name evidence="1" type="ORF">NMK_2450</name>
</gene>
<name>A0A2R5FAK1_9PROT</name>
<accession>A0A2R5FAK1</accession>
<keyword evidence="1" id="KW-0378">Hydrolase</keyword>
<sequence>MSFNYVVQVFCTGMGWVDSKHGGNTPAEAKAAEERLLSTDDAWVNPAAPRQTRIKPEVSHG</sequence>
<dbReference type="Proteomes" id="UP000245081">
    <property type="component" value="Unassembled WGS sequence"/>
</dbReference>
<dbReference type="GO" id="GO:0016787">
    <property type="term" value="F:hydrolase activity"/>
    <property type="evidence" value="ECO:0007669"/>
    <property type="project" value="UniProtKB-KW"/>
</dbReference>
<organism evidence="1 2">
    <name type="scientific">Novimethylophilus kurashikiensis</name>
    <dbReference type="NCBI Taxonomy" id="1825523"/>
    <lineage>
        <taxon>Bacteria</taxon>
        <taxon>Pseudomonadati</taxon>
        <taxon>Pseudomonadota</taxon>
        <taxon>Betaproteobacteria</taxon>
        <taxon>Nitrosomonadales</taxon>
        <taxon>Methylophilaceae</taxon>
        <taxon>Novimethylophilus</taxon>
    </lineage>
</organism>
<protein>
    <submittedName>
        <fullName evidence="1">MBL fold metallo-hydrolase</fullName>
    </submittedName>
</protein>
<evidence type="ECO:0000313" key="1">
    <source>
        <dbReference type="EMBL" id="GBG14849.1"/>
    </source>
</evidence>
<comment type="caution">
    <text evidence="1">The sequence shown here is derived from an EMBL/GenBank/DDBJ whole genome shotgun (WGS) entry which is preliminary data.</text>
</comment>
<evidence type="ECO:0000313" key="2">
    <source>
        <dbReference type="Proteomes" id="UP000245081"/>
    </source>
</evidence>
<reference evidence="1 2" key="1">
    <citation type="journal article" date="2018" name="Environ. Microbiol.">
        <title>Isolation and genomic characterization of Novimethylophilus kurashikiensis gen. nov. sp. nov., a new lanthanide-dependent methylotrophic species of Methylophilaceae.</title>
        <authorList>
            <person name="Lv H."/>
            <person name="Sahin N."/>
            <person name="Tani A."/>
        </authorList>
    </citation>
    <scope>NUCLEOTIDE SEQUENCE [LARGE SCALE GENOMIC DNA]</scope>
    <source>
        <strain evidence="1 2">La2-4</strain>
    </source>
</reference>
<proteinExistence type="predicted"/>
<dbReference type="EMBL" id="BDOQ01000010">
    <property type="protein sequence ID" value="GBG14849.1"/>
    <property type="molecule type" value="Genomic_DNA"/>
</dbReference>
<dbReference type="AlphaFoldDB" id="A0A2R5FAK1"/>